<keyword evidence="3" id="KW-1185">Reference proteome</keyword>
<reference evidence="2 3" key="1">
    <citation type="submission" date="2021-03" db="EMBL/GenBank/DDBJ databases">
        <title>Complete genome sequence of Streptomyces cyanogenus S136, producer of anticancer angucycline landomycin A.</title>
        <authorList>
            <person name="Hrab P."/>
            <person name="Ruckert C."/>
            <person name="Busche T."/>
            <person name="Ostash I."/>
            <person name="Kalinowski J."/>
            <person name="Fedorenko V."/>
            <person name="Yushchuk O."/>
            <person name="Ostash B."/>
        </authorList>
    </citation>
    <scope>NUCLEOTIDE SEQUENCE [LARGE SCALE GENOMIC DNA]</scope>
    <source>
        <strain evidence="2 3">S136</strain>
    </source>
</reference>
<dbReference type="Pfam" id="PF21722">
    <property type="entry name" value="Gly_rich_2"/>
    <property type="match status" value="1"/>
</dbReference>
<name>A0ABX7TNR8_STRCY</name>
<proteinExistence type="predicted"/>
<accession>A0ABX7TNR8</accession>
<evidence type="ECO:0000313" key="3">
    <source>
        <dbReference type="Proteomes" id="UP000663908"/>
    </source>
</evidence>
<evidence type="ECO:0000259" key="1">
    <source>
        <dbReference type="Pfam" id="PF21722"/>
    </source>
</evidence>
<dbReference type="EMBL" id="CP071839">
    <property type="protein sequence ID" value="QTD96960.1"/>
    <property type="molecule type" value="Genomic_DNA"/>
</dbReference>
<gene>
    <name evidence="2" type="ORF">S1361_06325</name>
</gene>
<feature type="domain" description="Glycine-rich" evidence="1">
    <location>
        <begin position="47"/>
        <end position="248"/>
    </location>
</feature>
<organism evidence="2 3">
    <name type="scientific">Streptomyces cyanogenus</name>
    <dbReference type="NCBI Taxonomy" id="80860"/>
    <lineage>
        <taxon>Bacteria</taxon>
        <taxon>Bacillati</taxon>
        <taxon>Actinomycetota</taxon>
        <taxon>Actinomycetes</taxon>
        <taxon>Kitasatosporales</taxon>
        <taxon>Streptomycetaceae</taxon>
        <taxon>Streptomyces</taxon>
    </lineage>
</organism>
<evidence type="ECO:0000313" key="2">
    <source>
        <dbReference type="EMBL" id="QTD96960.1"/>
    </source>
</evidence>
<sequence>MTANTSKGITYPQSTDHTRIWEHMQTLATTADNIIFGNIDRQIFTSSGTWTRPANAIRIFVQVQAAGGGSGGVAATGAGQAACAPGGAGGEYAEGWFTPAATGAGVSVIVGAGGTPGSAGANAGGDGGQSTFGALITCNGGGGSAGGTASAATSIGAPNGGTGGTGGDFRVAGGDGGNGQVIGGVPVKYNNGGYAFLGGARRASGVAASTTTGFNGYPYGGGASGPANGASQAAVAGSTGASGIVIVTTFTA</sequence>
<protein>
    <recommendedName>
        <fullName evidence="1">Glycine-rich domain-containing protein</fullName>
    </recommendedName>
</protein>
<dbReference type="Proteomes" id="UP000663908">
    <property type="component" value="Chromosome"/>
</dbReference>
<dbReference type="InterPro" id="IPR049304">
    <property type="entry name" value="Gly_rich_dom"/>
</dbReference>